<feature type="transmembrane region" description="Helical" evidence="1">
    <location>
        <begin position="79"/>
        <end position="98"/>
    </location>
</feature>
<gene>
    <name evidence="2" type="ORF">SAMN06273572_10876</name>
</gene>
<reference evidence="3" key="1">
    <citation type="submission" date="2017-09" db="EMBL/GenBank/DDBJ databases">
        <authorList>
            <person name="Varghese N."/>
            <person name="Submissions S."/>
        </authorList>
    </citation>
    <scope>NUCLEOTIDE SEQUENCE [LARGE SCALE GENOMIC DNA]</scope>
    <source>
        <strain evidence="3">C7</strain>
    </source>
</reference>
<keyword evidence="1" id="KW-1133">Transmembrane helix</keyword>
<keyword evidence="1" id="KW-0472">Membrane</keyword>
<sequence length="231" mass="25839">MHLDFAGLIDKFGPLDLAALITFWTAWLVMTVWIERESNKRPSVHILMMRHRYSWMQEMAARDVRIFDSAILNGIQQSTAFFGSTTLLAIGGIFAIIGKPELILSAGGGILPDNTVQAIQIEMLMVLGITSFTFLKFAWSNRLFSYCAIVMAAVPNDGKTEEGRRIATRAARLNCYAARSFNRGLRGIYYSLTAMAWVIGPEALIVATIMTTTTLARREFFSRSRQALLDD</sequence>
<feature type="transmembrane region" description="Helical" evidence="1">
    <location>
        <begin position="12"/>
        <end position="34"/>
    </location>
</feature>
<protein>
    <submittedName>
        <fullName evidence="2">Uncharacterized membrane protein</fullName>
    </submittedName>
</protein>
<keyword evidence="3" id="KW-1185">Reference proteome</keyword>
<organism evidence="2 3">
    <name type="scientific">Pontivivens marinum</name>
    <dbReference type="NCBI Taxonomy" id="1690039"/>
    <lineage>
        <taxon>Bacteria</taxon>
        <taxon>Pseudomonadati</taxon>
        <taxon>Pseudomonadota</taxon>
        <taxon>Alphaproteobacteria</taxon>
        <taxon>Rhodobacterales</taxon>
        <taxon>Paracoccaceae</taxon>
        <taxon>Pontivivens</taxon>
    </lineage>
</organism>
<name>A0A2C9CVG4_9RHOB</name>
<dbReference type="RefSeq" id="WP_097931491.1">
    <property type="nucleotide sequence ID" value="NZ_OCTN01000008.1"/>
</dbReference>
<evidence type="ECO:0000256" key="1">
    <source>
        <dbReference type="SAM" id="Phobius"/>
    </source>
</evidence>
<feature type="transmembrane region" description="Helical" evidence="1">
    <location>
        <begin position="118"/>
        <end position="139"/>
    </location>
</feature>
<evidence type="ECO:0000313" key="3">
    <source>
        <dbReference type="Proteomes" id="UP000220034"/>
    </source>
</evidence>
<dbReference type="OrthoDB" id="9806874at2"/>
<dbReference type="EMBL" id="OCTN01000008">
    <property type="protein sequence ID" value="SOH95203.1"/>
    <property type="molecule type" value="Genomic_DNA"/>
</dbReference>
<keyword evidence="1" id="KW-0812">Transmembrane</keyword>
<feature type="transmembrane region" description="Helical" evidence="1">
    <location>
        <begin position="188"/>
        <end position="210"/>
    </location>
</feature>
<evidence type="ECO:0000313" key="2">
    <source>
        <dbReference type="EMBL" id="SOH95203.1"/>
    </source>
</evidence>
<dbReference type="InterPro" id="IPR006747">
    <property type="entry name" value="DUF599"/>
</dbReference>
<accession>A0A2C9CVG4</accession>
<dbReference type="AlphaFoldDB" id="A0A2C9CVG4"/>
<proteinExistence type="predicted"/>
<dbReference type="Pfam" id="PF04654">
    <property type="entry name" value="DUF599"/>
    <property type="match status" value="1"/>
</dbReference>
<dbReference type="Proteomes" id="UP000220034">
    <property type="component" value="Unassembled WGS sequence"/>
</dbReference>